<dbReference type="Proteomes" id="UP000715781">
    <property type="component" value="Unassembled WGS sequence"/>
</dbReference>
<dbReference type="Pfam" id="PF17265">
    <property type="entry name" value="DUF5331"/>
    <property type="match status" value="1"/>
</dbReference>
<name>A0A951UGN0_9NOST</name>
<reference evidence="1" key="2">
    <citation type="journal article" date="2022" name="Microbiol. Resour. Announc.">
        <title>Metagenome Sequencing to Explore Phylogenomics of Terrestrial Cyanobacteria.</title>
        <authorList>
            <person name="Ward R.D."/>
            <person name="Stajich J.E."/>
            <person name="Johansen J.R."/>
            <person name="Huntemann M."/>
            <person name="Clum A."/>
            <person name="Foster B."/>
            <person name="Foster B."/>
            <person name="Roux S."/>
            <person name="Palaniappan K."/>
            <person name="Varghese N."/>
            <person name="Mukherjee S."/>
            <person name="Reddy T.B.K."/>
            <person name="Daum C."/>
            <person name="Copeland A."/>
            <person name="Chen I.A."/>
            <person name="Ivanova N.N."/>
            <person name="Kyrpides N.C."/>
            <person name="Shapiro N."/>
            <person name="Eloe-Fadrosh E.A."/>
            <person name="Pietrasiak N."/>
        </authorList>
    </citation>
    <scope>NUCLEOTIDE SEQUENCE</scope>
    <source>
        <strain evidence="1">JT2-VF2</strain>
    </source>
</reference>
<proteinExistence type="predicted"/>
<accession>A0A951UGN0</accession>
<protein>
    <submittedName>
        <fullName evidence="1">DUF5331 domain-containing protein</fullName>
    </submittedName>
</protein>
<dbReference type="AlphaFoldDB" id="A0A951UGN0"/>
<comment type="caution">
    <text evidence="1">The sequence shown here is derived from an EMBL/GenBank/DDBJ whole genome shotgun (WGS) entry which is preliminary data.</text>
</comment>
<reference evidence="1" key="1">
    <citation type="submission" date="2021-05" db="EMBL/GenBank/DDBJ databases">
        <authorList>
            <person name="Pietrasiak N."/>
            <person name="Ward R."/>
            <person name="Stajich J.E."/>
            <person name="Kurbessoian T."/>
        </authorList>
    </citation>
    <scope>NUCLEOTIDE SEQUENCE</scope>
    <source>
        <strain evidence="1">JT2-VF2</strain>
    </source>
</reference>
<evidence type="ECO:0000313" key="1">
    <source>
        <dbReference type="EMBL" id="MBW4562697.1"/>
    </source>
</evidence>
<dbReference type="InterPro" id="IPR020346">
    <property type="entry name" value="Uncharacterised_15.3kDa"/>
</dbReference>
<gene>
    <name evidence="1" type="ORF">KME32_16420</name>
</gene>
<dbReference type="EMBL" id="JAHHHN010000008">
    <property type="protein sequence ID" value="MBW4562697.1"/>
    <property type="molecule type" value="Genomic_DNA"/>
</dbReference>
<sequence>MNIQQLRQSLKMKWLSYYEQNRPWLVKMRIWGTYEGLRRPSSGFILATLSVLEPEFDQILTFILDLNNNPDKIVAALGLNFNPDKELDLITAEDLIAVNHFSNESLEETDYRDQPAPLVAAHTEMTSDASINRSSSKQPPTALTYTVKPVTSLTVTNGVNRDRQPVSSVAIATQVKHESSEKILIAKKLSSGLLRLHQPERSLTKATEVSSMGKTLPSLAITNKVPANGTNLQSLAVAIKVPNNAKTAKIQLQDMSYQVKLSPSTNARSLASWVDEFCQGADYDPKEAIFTPF</sequence>
<evidence type="ECO:0000313" key="2">
    <source>
        <dbReference type="Proteomes" id="UP000715781"/>
    </source>
</evidence>
<organism evidence="1 2">
    <name type="scientific">Mojavia pulchra JT2-VF2</name>
    <dbReference type="NCBI Taxonomy" id="287848"/>
    <lineage>
        <taxon>Bacteria</taxon>
        <taxon>Bacillati</taxon>
        <taxon>Cyanobacteriota</taxon>
        <taxon>Cyanophyceae</taxon>
        <taxon>Nostocales</taxon>
        <taxon>Nostocaceae</taxon>
    </lineage>
</organism>